<accession>D4YZI4</accession>
<reference evidence="1 2" key="1">
    <citation type="journal article" date="2010" name="J. Bacteriol.">
        <title>Complete genome sequence of the representative gamma-hexachlorocyclohexane-degrading bacterium Sphingobium japonicum UT26.</title>
        <authorList>
            <person name="Nagata Y."/>
            <person name="Ohtsubo Y."/>
            <person name="Endo R."/>
            <person name="Ichikawa N."/>
            <person name="Ankai A."/>
            <person name="Oguchi A."/>
            <person name="Fukui S."/>
            <person name="Fujita N."/>
            <person name="Tsuda M."/>
        </authorList>
    </citation>
    <scope>NUCLEOTIDE SEQUENCE [LARGE SCALE GENOMIC DNA]</scope>
    <source>
        <strain evidence="2">DSM 16413 / CCM 7287 / MTCC 6362 / UT26 / NBRC 101211 / UT26S</strain>
    </source>
</reference>
<dbReference type="AlphaFoldDB" id="D4YZI4"/>
<dbReference type="Proteomes" id="UP000007753">
    <property type="component" value="Chromosome 1"/>
</dbReference>
<dbReference type="KEGG" id="sjp:SJA_C1-09320"/>
<protein>
    <submittedName>
        <fullName evidence="1">Uncharacterized protein</fullName>
    </submittedName>
</protein>
<dbReference type="STRING" id="452662.SJA_C1-09320"/>
<proteinExistence type="predicted"/>
<dbReference type="EMBL" id="AP010803">
    <property type="protein sequence ID" value="BAI95766.1"/>
    <property type="molecule type" value="Genomic_DNA"/>
</dbReference>
<evidence type="ECO:0000313" key="1">
    <source>
        <dbReference type="EMBL" id="BAI95766.1"/>
    </source>
</evidence>
<keyword evidence="2" id="KW-1185">Reference proteome</keyword>
<dbReference type="HOGENOM" id="CLU_2939415_0_0_5"/>
<organism evidence="1 2">
    <name type="scientific">Sphingobium indicum (strain DSM 16413 / CCM 7287 / MTCC 6362 / UT26 / NBRC 101211 / UT26S)</name>
    <name type="common">Sphingobium japonicum</name>
    <dbReference type="NCBI Taxonomy" id="452662"/>
    <lineage>
        <taxon>Bacteria</taxon>
        <taxon>Pseudomonadati</taxon>
        <taxon>Pseudomonadota</taxon>
        <taxon>Alphaproteobacteria</taxon>
        <taxon>Sphingomonadales</taxon>
        <taxon>Sphingomonadaceae</taxon>
        <taxon>Sphingobium</taxon>
    </lineage>
</organism>
<gene>
    <name evidence="1" type="ordered locus">SJA_C1-09320</name>
</gene>
<name>D4YZI4_SPHIU</name>
<sequence>MVEHDRRVDDDPCKLTNNSMDRSVSTVLPDLRTIIGRSLPMIANRGMDSDRIKNCSLPMA</sequence>
<evidence type="ECO:0000313" key="2">
    <source>
        <dbReference type="Proteomes" id="UP000007753"/>
    </source>
</evidence>